<dbReference type="CDD" id="cd00075">
    <property type="entry name" value="HATPase"/>
    <property type="match status" value="1"/>
</dbReference>
<dbReference type="GO" id="GO:0016020">
    <property type="term" value="C:membrane"/>
    <property type="evidence" value="ECO:0007669"/>
    <property type="project" value="UniProtKB-SubCell"/>
</dbReference>
<dbReference type="Gene3D" id="1.10.287.130">
    <property type="match status" value="1"/>
</dbReference>
<comment type="subcellular location">
    <subcellularLocation>
        <location evidence="2">Membrane</location>
    </subcellularLocation>
</comment>
<gene>
    <name evidence="10" type="ORF">IAB44_12930</name>
</gene>
<dbReference type="Proteomes" id="UP000823935">
    <property type="component" value="Unassembled WGS sequence"/>
</dbReference>
<evidence type="ECO:0000256" key="7">
    <source>
        <dbReference type="ARBA" id="ARBA00023012"/>
    </source>
</evidence>
<dbReference type="EC" id="2.7.13.3" evidence="3"/>
<dbReference type="SMART" id="SM00387">
    <property type="entry name" value="HATPase_c"/>
    <property type="match status" value="1"/>
</dbReference>
<dbReference type="SMART" id="SM00388">
    <property type="entry name" value="HisKA"/>
    <property type="match status" value="1"/>
</dbReference>
<dbReference type="InterPro" id="IPR004358">
    <property type="entry name" value="Sig_transdc_His_kin-like_C"/>
</dbReference>
<comment type="caution">
    <text evidence="10">The sequence shown here is derived from an EMBL/GenBank/DDBJ whole genome shotgun (WGS) entry which is preliminary data.</text>
</comment>
<keyword evidence="5" id="KW-0808">Transferase</keyword>
<keyword evidence="4" id="KW-0597">Phosphoprotein</keyword>
<evidence type="ECO:0000313" key="10">
    <source>
        <dbReference type="EMBL" id="HIS32427.1"/>
    </source>
</evidence>
<dbReference type="PANTHER" id="PTHR43711:SF26">
    <property type="entry name" value="SENSOR HISTIDINE KINASE RCSC"/>
    <property type="match status" value="1"/>
</dbReference>
<dbReference type="InterPro" id="IPR050736">
    <property type="entry name" value="Sensor_HK_Regulatory"/>
</dbReference>
<dbReference type="InterPro" id="IPR036097">
    <property type="entry name" value="HisK_dim/P_sf"/>
</dbReference>
<keyword evidence="8" id="KW-0472">Membrane</keyword>
<evidence type="ECO:0000256" key="8">
    <source>
        <dbReference type="SAM" id="Phobius"/>
    </source>
</evidence>
<dbReference type="InterPro" id="IPR005467">
    <property type="entry name" value="His_kinase_dom"/>
</dbReference>
<dbReference type="Pfam" id="PF00512">
    <property type="entry name" value="HisKA"/>
    <property type="match status" value="1"/>
</dbReference>
<dbReference type="Gene3D" id="3.30.565.10">
    <property type="entry name" value="Histidine kinase-like ATPase, C-terminal domain"/>
    <property type="match status" value="1"/>
</dbReference>
<dbReference type="FunFam" id="3.30.565.10:FF:000006">
    <property type="entry name" value="Sensor histidine kinase WalK"/>
    <property type="match status" value="1"/>
</dbReference>
<evidence type="ECO:0000256" key="3">
    <source>
        <dbReference type="ARBA" id="ARBA00012438"/>
    </source>
</evidence>
<evidence type="ECO:0000256" key="2">
    <source>
        <dbReference type="ARBA" id="ARBA00004370"/>
    </source>
</evidence>
<evidence type="ECO:0000256" key="5">
    <source>
        <dbReference type="ARBA" id="ARBA00022679"/>
    </source>
</evidence>
<keyword evidence="8" id="KW-1133">Transmembrane helix</keyword>
<dbReference type="Pfam" id="PF02518">
    <property type="entry name" value="HATPase_c"/>
    <property type="match status" value="1"/>
</dbReference>
<name>A0A9D1EUD1_9FIRM</name>
<dbReference type="PANTHER" id="PTHR43711">
    <property type="entry name" value="TWO-COMPONENT HISTIDINE KINASE"/>
    <property type="match status" value="1"/>
</dbReference>
<keyword evidence="8" id="KW-0812">Transmembrane</keyword>
<evidence type="ECO:0000259" key="9">
    <source>
        <dbReference type="PROSITE" id="PS50109"/>
    </source>
</evidence>
<feature type="transmembrane region" description="Helical" evidence="8">
    <location>
        <begin position="28"/>
        <end position="48"/>
    </location>
</feature>
<dbReference type="InterPro" id="IPR003594">
    <property type="entry name" value="HATPase_dom"/>
</dbReference>
<evidence type="ECO:0000256" key="6">
    <source>
        <dbReference type="ARBA" id="ARBA00022777"/>
    </source>
</evidence>
<dbReference type="SUPFAM" id="SSF55874">
    <property type="entry name" value="ATPase domain of HSP90 chaperone/DNA topoisomerase II/histidine kinase"/>
    <property type="match status" value="1"/>
</dbReference>
<protein>
    <recommendedName>
        <fullName evidence="3">histidine kinase</fullName>
        <ecNumber evidence="3">2.7.13.3</ecNumber>
    </recommendedName>
</protein>
<dbReference type="AlphaFoldDB" id="A0A9D1EUD1"/>
<comment type="catalytic activity">
    <reaction evidence="1">
        <text>ATP + protein L-histidine = ADP + protein N-phospho-L-histidine.</text>
        <dbReference type="EC" id="2.7.13.3"/>
    </reaction>
</comment>
<dbReference type="PRINTS" id="PR00344">
    <property type="entry name" value="BCTRLSENSOR"/>
</dbReference>
<dbReference type="InterPro" id="IPR003661">
    <property type="entry name" value="HisK_dim/P_dom"/>
</dbReference>
<dbReference type="EMBL" id="DVIQ01000079">
    <property type="protein sequence ID" value="HIS32427.1"/>
    <property type="molecule type" value="Genomic_DNA"/>
</dbReference>
<keyword evidence="6 10" id="KW-0418">Kinase</keyword>
<dbReference type="GO" id="GO:0000155">
    <property type="term" value="F:phosphorelay sensor kinase activity"/>
    <property type="evidence" value="ECO:0007669"/>
    <property type="project" value="InterPro"/>
</dbReference>
<dbReference type="CDD" id="cd00082">
    <property type="entry name" value="HisKA"/>
    <property type="match status" value="1"/>
</dbReference>
<dbReference type="PROSITE" id="PS50109">
    <property type="entry name" value="HIS_KIN"/>
    <property type="match status" value="1"/>
</dbReference>
<proteinExistence type="predicted"/>
<dbReference type="SUPFAM" id="SSF47384">
    <property type="entry name" value="Homodimeric domain of signal transducing histidine kinase"/>
    <property type="match status" value="1"/>
</dbReference>
<accession>A0A9D1EUD1</accession>
<evidence type="ECO:0000256" key="1">
    <source>
        <dbReference type="ARBA" id="ARBA00000085"/>
    </source>
</evidence>
<keyword evidence="7" id="KW-0902">Two-component regulatory system</keyword>
<evidence type="ECO:0000313" key="11">
    <source>
        <dbReference type="Proteomes" id="UP000823935"/>
    </source>
</evidence>
<feature type="domain" description="Histidine kinase" evidence="9">
    <location>
        <begin position="113"/>
        <end position="326"/>
    </location>
</feature>
<reference evidence="10" key="2">
    <citation type="journal article" date="2021" name="PeerJ">
        <title>Extensive microbial diversity within the chicken gut microbiome revealed by metagenomics and culture.</title>
        <authorList>
            <person name="Gilroy R."/>
            <person name="Ravi A."/>
            <person name="Getino M."/>
            <person name="Pursley I."/>
            <person name="Horton D.L."/>
            <person name="Alikhan N.F."/>
            <person name="Baker D."/>
            <person name="Gharbi K."/>
            <person name="Hall N."/>
            <person name="Watson M."/>
            <person name="Adriaenssens E.M."/>
            <person name="Foster-Nyarko E."/>
            <person name="Jarju S."/>
            <person name="Secka A."/>
            <person name="Antonio M."/>
            <person name="Oren A."/>
            <person name="Chaudhuri R.R."/>
            <person name="La Ragione R."/>
            <person name="Hildebrand F."/>
            <person name="Pallen M.J."/>
        </authorList>
    </citation>
    <scope>NUCLEOTIDE SEQUENCE</scope>
    <source>
        <strain evidence="10">CHK190-19873</strain>
    </source>
</reference>
<dbReference type="InterPro" id="IPR036890">
    <property type="entry name" value="HATPase_C_sf"/>
</dbReference>
<organism evidence="10 11">
    <name type="scientific">Candidatus Limivivens intestinipullorum</name>
    <dbReference type="NCBI Taxonomy" id="2840858"/>
    <lineage>
        <taxon>Bacteria</taxon>
        <taxon>Bacillati</taxon>
        <taxon>Bacillota</taxon>
        <taxon>Clostridia</taxon>
        <taxon>Lachnospirales</taxon>
        <taxon>Lachnospiraceae</taxon>
        <taxon>Lachnospiraceae incertae sedis</taxon>
        <taxon>Candidatus Limivivens</taxon>
    </lineage>
</organism>
<reference evidence="10" key="1">
    <citation type="submission" date="2020-10" db="EMBL/GenBank/DDBJ databases">
        <authorList>
            <person name="Gilroy R."/>
        </authorList>
    </citation>
    <scope>NUCLEOTIDE SEQUENCE</scope>
    <source>
        <strain evidence="10">CHK190-19873</strain>
    </source>
</reference>
<sequence>MEVLLQASALLAALAVCAFTRNALFSCLAFGICAAFMLAVSLVSRLSVNRQIEALTAYLMRVQDSLELPAPEKCREGKLGILQSEIYKLVVLLNEQTAEAQKGREYLADMLSDISHQLKTPLAGITILTDLLKNPDLPQEKRREFADKINAQADRAAWLIKNLLALSQIEAGVLKLKAEKTDGQALLREVCAPFEVMAELKDVTLSLSAPSGAFLLCDRHWTAEALSNIVKNCLEHTPSKGAVYVKLEQNNFSTDITIRDTGEGIKKEQLPHIFERFYKADNAGRDSVGIGLAMAKQILLLQNGDITAKSRPGEGTAFFIKLYRVEG</sequence>
<evidence type="ECO:0000256" key="4">
    <source>
        <dbReference type="ARBA" id="ARBA00022553"/>
    </source>
</evidence>